<dbReference type="EMBL" id="CABVHQ010000074">
    <property type="protein sequence ID" value="VVO32221.1"/>
    <property type="molecule type" value="Genomic_DNA"/>
</dbReference>
<feature type="region of interest" description="Disordered" evidence="1">
    <location>
        <begin position="17"/>
        <end position="60"/>
    </location>
</feature>
<dbReference type="Proteomes" id="UP000337909">
    <property type="component" value="Unassembled WGS sequence"/>
</dbReference>
<accession>A0A5E7EYF4</accession>
<feature type="region of interest" description="Disordered" evidence="1">
    <location>
        <begin position="402"/>
        <end position="431"/>
    </location>
</feature>
<feature type="compositionally biased region" description="Low complexity" evidence="1">
    <location>
        <begin position="402"/>
        <end position="417"/>
    </location>
</feature>
<protein>
    <submittedName>
        <fullName evidence="2">Uncharacterized protein</fullName>
    </submittedName>
</protein>
<proteinExistence type="predicted"/>
<feature type="compositionally biased region" description="Pro residues" evidence="1">
    <location>
        <begin position="418"/>
        <end position="427"/>
    </location>
</feature>
<evidence type="ECO:0000256" key="1">
    <source>
        <dbReference type="SAM" id="MobiDB-lite"/>
    </source>
</evidence>
<organism evidence="2 3">
    <name type="scientific">Pseudomonas fluorescens</name>
    <dbReference type="NCBI Taxonomy" id="294"/>
    <lineage>
        <taxon>Bacteria</taxon>
        <taxon>Pseudomonadati</taxon>
        <taxon>Pseudomonadota</taxon>
        <taxon>Gammaproteobacteria</taxon>
        <taxon>Pseudomonadales</taxon>
        <taxon>Pseudomonadaceae</taxon>
        <taxon>Pseudomonas</taxon>
    </lineage>
</organism>
<gene>
    <name evidence="2" type="ORF">PS691_05034</name>
</gene>
<sequence length="1190" mass="124182">MTMALSAFGDELSAFGDALETAPPSQPVPQAQATSAFGDPLSSFGDPLEAEPPAPKTGGMAGVLMAAQPQAAPQPVPSAQPQLPNRTAGQWVTDAGVSVGKTAYNAFDSLAGLGDVATGGAVTPWLAEHGMDSKAARAALDAELSPQARAQQQEVANAKGFGPTVAAMLQNPAYTAGQVVESVGPMVLGGVAGKGVALGARAAGLNAGRAALVGAGAGEGLLAAGQQAAQTVQQTGTLTPGQSGLALLSGGLTGLLGMAGARIGRKLGVADIDAQMAGANSVDVAKGYVNRALTGTGIESLEELTQSGQQQVLTNLATDRPALEGVDKQMAMGGVLGGVMGMGAALRSPNTPAPAPVPMAQPVQQAQGMPMPTPAPATSPIAAQASAPQGLHASVLAAMQGQQPAPGPAIAPAQNAPPAAPASPPMPREFAGSRDVAPLFRSMGMDQAQMDKSLELLRDVEPDIQAARRGTISWEETGQLAALTGTTVEKLRKHRVGVAFNAEEQVAATRLLKDQTLKTLELGNKISTGMAGEIDQANFLQALADLRTTQKAVMSSRAEIGRAMSAMRADVTTMKDASRLIESAGSANGVKAIADALTTAARVGGVEAANKMARASGSDAFWTFYKSALLSSPDTHIVNMVSNLFTSGLQVPTRLLAGGIGAAKRLATGGKAGETRMGEAGYQLAGMLEGSINGAKGAVESWRTGADAFGDSNKAEIYRSDYPGQQVWGTPLRLLQSEDAFFKNLNDGMERYSVAYRMAAQELKGQGTAAVHKRVQELIANPPKELVEAGHDAALFHTFNNNAGRMTQAVNNWRHALPYGTGNIVIPFLRTPANLITYAVKHTPAAAVFKEVRADIKAGGAKQEEAFARMGIGSLLISLGAVGALNGSLSGGGPEDPKERKAWLAAGNQPYSLLVNGKWHAYNRIEPLASLIGIAADVATGAENQALGMASIFKAIGRNFTSKTWLQGLSGVMQAMTDPDRYGASFVNRAGATLVQPATLLSHIGRYGDPYQRATDKDSFLDQLKYRLPGETLGRESLPIKHDHFGQPMMEAERQIGRAGPIPIATPSDDPVRLEAARLGWMPGAMQSHFSVPVKGQRSTRYDLTDDQLRELNELAGARMHAAAGNLMRTRYWESLNDDERQDALDKIMKDARGSARVAFVPYLNGGKRGLIDLYRKQTSSWRQTHGGKK</sequence>
<evidence type="ECO:0000313" key="2">
    <source>
        <dbReference type="EMBL" id="VVO32221.1"/>
    </source>
</evidence>
<evidence type="ECO:0000313" key="3">
    <source>
        <dbReference type="Proteomes" id="UP000337909"/>
    </source>
</evidence>
<reference evidence="2 3" key="1">
    <citation type="submission" date="2019-09" db="EMBL/GenBank/DDBJ databases">
        <authorList>
            <person name="Chandra G."/>
            <person name="Truman W A."/>
        </authorList>
    </citation>
    <scope>NUCLEOTIDE SEQUENCE [LARGE SCALE GENOMIC DNA]</scope>
    <source>
        <strain evidence="2">PS691</strain>
    </source>
</reference>
<dbReference type="AlphaFoldDB" id="A0A5E7EYF4"/>
<name>A0A5E7EYF4_PSEFL</name>